<dbReference type="EMBL" id="BARW01005043">
    <property type="protein sequence ID" value="GAI69457.1"/>
    <property type="molecule type" value="Genomic_DNA"/>
</dbReference>
<gene>
    <name evidence="1" type="ORF">S12H4_11305</name>
</gene>
<comment type="caution">
    <text evidence="1">The sequence shown here is derived from an EMBL/GenBank/DDBJ whole genome shotgun (WGS) entry which is preliminary data.</text>
</comment>
<organism evidence="1">
    <name type="scientific">marine sediment metagenome</name>
    <dbReference type="NCBI Taxonomy" id="412755"/>
    <lineage>
        <taxon>unclassified sequences</taxon>
        <taxon>metagenomes</taxon>
        <taxon>ecological metagenomes</taxon>
    </lineage>
</organism>
<sequence length="150" mass="17217">MSIVRAETIARMRDAFRKGMSASRFIADMKSAGLSYRRTVMLSDWRSVNQLEVKAGLLQYVRKDRYPTATSMAAVEWNISQEYMYILKVQSILAPGMPVIERKVNILSDRPLTPAQAESEVTQQWQEWEKYAPETLTGIQAWSAVHKVME</sequence>
<proteinExistence type="predicted"/>
<accession>X1QLU1</accession>
<evidence type="ECO:0000313" key="1">
    <source>
        <dbReference type="EMBL" id="GAI69457.1"/>
    </source>
</evidence>
<reference evidence="1" key="1">
    <citation type="journal article" date="2014" name="Front. Microbiol.">
        <title>High frequency of phylogenetically diverse reductive dehalogenase-homologous genes in deep subseafloor sedimentary metagenomes.</title>
        <authorList>
            <person name="Kawai M."/>
            <person name="Futagami T."/>
            <person name="Toyoda A."/>
            <person name="Takaki Y."/>
            <person name="Nishi S."/>
            <person name="Hori S."/>
            <person name="Arai W."/>
            <person name="Tsubouchi T."/>
            <person name="Morono Y."/>
            <person name="Uchiyama I."/>
            <person name="Ito T."/>
            <person name="Fujiyama A."/>
            <person name="Inagaki F."/>
            <person name="Takami H."/>
        </authorList>
    </citation>
    <scope>NUCLEOTIDE SEQUENCE</scope>
    <source>
        <strain evidence="1">Expedition CK06-06</strain>
    </source>
</reference>
<protein>
    <submittedName>
        <fullName evidence="1">Uncharacterized protein</fullName>
    </submittedName>
</protein>
<dbReference type="AlphaFoldDB" id="X1QLU1"/>
<name>X1QLU1_9ZZZZ</name>